<dbReference type="Pfam" id="PF05735">
    <property type="entry name" value="TSP_C"/>
    <property type="match status" value="1"/>
</dbReference>
<dbReference type="PROSITE" id="PS51236">
    <property type="entry name" value="TSP_CTER"/>
    <property type="match status" value="1"/>
</dbReference>
<feature type="domain" description="TSP C-terminal" evidence="1">
    <location>
        <begin position="89"/>
        <end position="303"/>
    </location>
</feature>
<dbReference type="GO" id="GO:0005576">
    <property type="term" value="C:extracellular region"/>
    <property type="evidence" value="ECO:0007669"/>
    <property type="project" value="InterPro"/>
</dbReference>
<dbReference type="Proteomes" id="UP000319342">
    <property type="component" value="Chromosome"/>
</dbReference>
<evidence type="ECO:0000313" key="3">
    <source>
        <dbReference type="Proteomes" id="UP000319342"/>
    </source>
</evidence>
<dbReference type="AlphaFoldDB" id="A0A518CY82"/>
<evidence type="ECO:0000259" key="1">
    <source>
        <dbReference type="PROSITE" id="PS51236"/>
    </source>
</evidence>
<organism evidence="2 3">
    <name type="scientific">Rohdeia mirabilis</name>
    <dbReference type="NCBI Taxonomy" id="2528008"/>
    <lineage>
        <taxon>Bacteria</taxon>
        <taxon>Pseudomonadati</taxon>
        <taxon>Planctomycetota</taxon>
        <taxon>Planctomycetia</taxon>
        <taxon>Planctomycetia incertae sedis</taxon>
        <taxon>Rohdeia</taxon>
    </lineage>
</organism>
<reference evidence="2 3" key="1">
    <citation type="submission" date="2019-02" db="EMBL/GenBank/DDBJ databases">
        <title>Deep-cultivation of Planctomycetes and their phenomic and genomic characterization uncovers novel biology.</title>
        <authorList>
            <person name="Wiegand S."/>
            <person name="Jogler M."/>
            <person name="Boedeker C."/>
            <person name="Pinto D."/>
            <person name="Vollmers J."/>
            <person name="Rivas-Marin E."/>
            <person name="Kohn T."/>
            <person name="Peeters S.H."/>
            <person name="Heuer A."/>
            <person name="Rast P."/>
            <person name="Oberbeckmann S."/>
            <person name="Bunk B."/>
            <person name="Jeske O."/>
            <person name="Meyerdierks A."/>
            <person name="Storesund J.E."/>
            <person name="Kallscheuer N."/>
            <person name="Luecker S."/>
            <person name="Lage O.M."/>
            <person name="Pohl T."/>
            <person name="Merkel B.J."/>
            <person name="Hornburger P."/>
            <person name="Mueller R.-W."/>
            <person name="Bruemmer F."/>
            <person name="Labrenz M."/>
            <person name="Spormann A.M."/>
            <person name="Op den Camp H."/>
            <person name="Overmann J."/>
            <person name="Amann R."/>
            <person name="Jetten M.S.M."/>
            <person name="Mascher T."/>
            <person name="Medema M.H."/>
            <person name="Devos D.P."/>
            <person name="Kaster A.-K."/>
            <person name="Ovreas L."/>
            <person name="Rohde M."/>
            <person name="Galperin M.Y."/>
            <person name="Jogler C."/>
        </authorList>
    </citation>
    <scope>NUCLEOTIDE SEQUENCE [LARGE SCALE GENOMIC DNA]</scope>
    <source>
        <strain evidence="2 3">Pla163</strain>
    </source>
</reference>
<dbReference type="InterPro" id="IPR008859">
    <property type="entry name" value="Thrombospondin_C"/>
</dbReference>
<evidence type="ECO:0000313" key="2">
    <source>
        <dbReference type="EMBL" id="QDU84178.1"/>
    </source>
</evidence>
<dbReference type="EMBL" id="CP036290">
    <property type="protein sequence ID" value="QDU84178.1"/>
    <property type="molecule type" value="Genomic_DNA"/>
</dbReference>
<dbReference type="GO" id="GO:0007155">
    <property type="term" value="P:cell adhesion"/>
    <property type="evidence" value="ECO:0007669"/>
    <property type="project" value="InterPro"/>
</dbReference>
<keyword evidence="3" id="KW-1185">Reference proteome</keyword>
<proteinExistence type="predicted"/>
<dbReference type="SUPFAM" id="SSF49899">
    <property type="entry name" value="Concanavalin A-like lectins/glucanases"/>
    <property type="match status" value="1"/>
</dbReference>
<dbReference type="GO" id="GO:0005509">
    <property type="term" value="F:calcium ion binding"/>
    <property type="evidence" value="ECO:0007669"/>
    <property type="project" value="InterPro"/>
</dbReference>
<accession>A0A518CY82</accession>
<dbReference type="Gene3D" id="2.60.120.200">
    <property type="match status" value="1"/>
</dbReference>
<protein>
    <recommendedName>
        <fullName evidence="1">TSP C-terminal domain-containing protein</fullName>
    </recommendedName>
</protein>
<name>A0A518CY82_9BACT</name>
<gene>
    <name evidence="2" type="ORF">Pla163_12830</name>
</gene>
<sequence length="426" mass="44851">MNQSVDRSSVGALTVAASKRDVSRIQLQPRSRGRGAGHVPSLTALVLATCAALAPATGWLATAVASESNVVVPPGGVPTSIDLVPQCLNTFESLSFAPLPGFQAPAWTLSEDAFEVEQANNSQPTLFLSDFDLEEGLIEVELYVDTMGDGDAVGIALGVEPGDNLDFGANWWLIDWRRTKQTFDFPGGTAGGTGEVGLALSEVTGVPSADAFWSHQSVGTNGLAEVARGTNFGAAPWKPGQLYTLRVEFLANRLRLWVDGALELDVAGDYSAAFDGGRLGLYNFSQSGSTYRVNGERVKASWNLYGEGTPGTLGVPGFALAANPRIGTAVEFQLENSFGAETDLCLVLTGAPADVETSLGRLLLDLPFVKLFVLHPFAAEGGTAVFNIPPDPAFIGIELYAQYLLTDPGSATGKAWSRGMHLVIGV</sequence>
<dbReference type="InterPro" id="IPR013320">
    <property type="entry name" value="ConA-like_dom_sf"/>
</dbReference>